<dbReference type="GO" id="GO:0016491">
    <property type="term" value="F:oxidoreductase activity"/>
    <property type="evidence" value="ECO:0007669"/>
    <property type="project" value="UniProtKB-KW"/>
</dbReference>
<organism evidence="3 4">
    <name type="scientific">Thalassobacter stenotrophicus</name>
    <dbReference type="NCBI Taxonomy" id="266809"/>
    <lineage>
        <taxon>Bacteria</taxon>
        <taxon>Pseudomonadati</taxon>
        <taxon>Pseudomonadota</taxon>
        <taxon>Alphaproteobacteria</taxon>
        <taxon>Rhodobacterales</taxon>
        <taxon>Roseobacteraceae</taxon>
        <taxon>Thalassobacter</taxon>
    </lineage>
</organism>
<dbReference type="eggNOG" id="COG0665">
    <property type="taxonomic scope" value="Bacteria"/>
</dbReference>
<dbReference type="PANTHER" id="PTHR13847:SF287">
    <property type="entry name" value="FAD-DEPENDENT OXIDOREDUCTASE DOMAIN-CONTAINING PROTEIN 1"/>
    <property type="match status" value="1"/>
</dbReference>
<dbReference type="STRING" id="266809.PM03_01335"/>
<feature type="domain" description="FAD dependent oxidoreductase" evidence="2">
    <location>
        <begin position="11"/>
        <end position="341"/>
    </location>
</feature>
<dbReference type="Pfam" id="PF01266">
    <property type="entry name" value="DAO"/>
    <property type="match status" value="1"/>
</dbReference>
<dbReference type="Gene3D" id="3.50.50.60">
    <property type="entry name" value="FAD/NAD(P)-binding domain"/>
    <property type="match status" value="1"/>
</dbReference>
<dbReference type="SUPFAM" id="SSF51905">
    <property type="entry name" value="FAD/NAD(P)-binding domain"/>
    <property type="match status" value="1"/>
</dbReference>
<dbReference type="InterPro" id="IPR006076">
    <property type="entry name" value="FAD-dep_OxRdtase"/>
</dbReference>
<dbReference type="PANTHER" id="PTHR13847">
    <property type="entry name" value="SARCOSINE DEHYDROGENASE-RELATED"/>
    <property type="match status" value="1"/>
</dbReference>
<dbReference type="GO" id="GO:0005737">
    <property type="term" value="C:cytoplasm"/>
    <property type="evidence" value="ECO:0007669"/>
    <property type="project" value="TreeGrafter"/>
</dbReference>
<evidence type="ECO:0000259" key="2">
    <source>
        <dbReference type="Pfam" id="PF01266"/>
    </source>
</evidence>
<dbReference type="Gene3D" id="3.30.9.10">
    <property type="entry name" value="D-Amino Acid Oxidase, subunit A, domain 2"/>
    <property type="match status" value="1"/>
</dbReference>
<evidence type="ECO:0000256" key="1">
    <source>
        <dbReference type="ARBA" id="ARBA00023002"/>
    </source>
</evidence>
<dbReference type="EMBL" id="CYRX01000033">
    <property type="protein sequence ID" value="CUH61873.1"/>
    <property type="molecule type" value="Genomic_DNA"/>
</dbReference>
<dbReference type="InterPro" id="IPR036188">
    <property type="entry name" value="FAD/NAD-bd_sf"/>
</dbReference>
<gene>
    <name evidence="3" type="ORF">THS5294_03186</name>
</gene>
<evidence type="ECO:0000313" key="4">
    <source>
        <dbReference type="Proteomes" id="UP000051298"/>
    </source>
</evidence>
<sequence>MCTVLGGMDIDFLIIGGGIAGTSAGAALSALGSVHLWEGETALGYHASGRSAALFEESYGRAEVIALNKASGPIHHANGYTAPRGLLFLGTPAQSDDLARDIAAYGLTPLSPSEATDMIPILSADALAGAGYHAEAYDLDTDRMVQDGARAIRAAGGATETGRTVTAIEKLKGGWRVSAGAITVTARHVVNAAGAWADGVAGMVGVAPVGLTPMRRSMARLAAPGGLPTADYPMMIGANETWYAKPDAGALLVSPAEEEPSAPMDAFADDMVLAEGLARYQEAVTPEVTRPMSTWAGLRTFAPDRRLVLGRDPAEPSFIWCAGQGGYGFQTAPAASRLLADIVGARPSELDATTVNAFAPERFA</sequence>
<reference evidence="3 4" key="1">
    <citation type="submission" date="2015-09" db="EMBL/GenBank/DDBJ databases">
        <authorList>
            <consortium name="Swine Surveillance"/>
        </authorList>
    </citation>
    <scope>NUCLEOTIDE SEQUENCE [LARGE SCALE GENOMIC DNA]</scope>
    <source>
        <strain evidence="3 4">CECT 5294</strain>
    </source>
</reference>
<dbReference type="AlphaFoldDB" id="A0A0P1FL30"/>
<dbReference type="Proteomes" id="UP000051298">
    <property type="component" value="Unassembled WGS sequence"/>
</dbReference>
<proteinExistence type="predicted"/>
<keyword evidence="1" id="KW-0560">Oxidoreductase</keyword>
<protein>
    <submittedName>
        <fullName evidence="3">N-methyltryptophan oxidase</fullName>
    </submittedName>
</protein>
<name>A0A0P1FL30_9RHOB</name>
<evidence type="ECO:0000313" key="3">
    <source>
        <dbReference type="EMBL" id="CUH61873.1"/>
    </source>
</evidence>
<accession>A0A0P1FL30</accession>